<name>A0A517NUV2_9BACT</name>
<feature type="transmembrane region" description="Helical" evidence="2">
    <location>
        <begin position="76"/>
        <end position="94"/>
    </location>
</feature>
<accession>A0A517NUV2</accession>
<dbReference type="AlphaFoldDB" id="A0A517NUV2"/>
<protein>
    <submittedName>
        <fullName evidence="3">Uncharacterized protein</fullName>
    </submittedName>
</protein>
<dbReference type="EMBL" id="CP036526">
    <property type="protein sequence ID" value="QDT10908.1"/>
    <property type="molecule type" value="Genomic_DNA"/>
</dbReference>
<evidence type="ECO:0000313" key="4">
    <source>
        <dbReference type="Proteomes" id="UP000319817"/>
    </source>
</evidence>
<feature type="transmembrane region" description="Helical" evidence="2">
    <location>
        <begin position="210"/>
        <end position="230"/>
    </location>
</feature>
<organism evidence="3 4">
    <name type="scientific">Stieleria marina</name>
    <dbReference type="NCBI Taxonomy" id="1930275"/>
    <lineage>
        <taxon>Bacteria</taxon>
        <taxon>Pseudomonadati</taxon>
        <taxon>Planctomycetota</taxon>
        <taxon>Planctomycetia</taxon>
        <taxon>Pirellulales</taxon>
        <taxon>Pirellulaceae</taxon>
        <taxon>Stieleria</taxon>
    </lineage>
</organism>
<feature type="transmembrane region" description="Helical" evidence="2">
    <location>
        <begin position="144"/>
        <end position="164"/>
    </location>
</feature>
<proteinExistence type="predicted"/>
<dbReference type="Proteomes" id="UP000319817">
    <property type="component" value="Chromosome"/>
</dbReference>
<dbReference type="RefSeq" id="WP_145418616.1">
    <property type="nucleotide sequence ID" value="NZ_CP036526.1"/>
</dbReference>
<keyword evidence="2" id="KW-1133">Transmembrane helix</keyword>
<evidence type="ECO:0000313" key="3">
    <source>
        <dbReference type="EMBL" id="QDT10908.1"/>
    </source>
</evidence>
<reference evidence="3 4" key="1">
    <citation type="submission" date="2019-02" db="EMBL/GenBank/DDBJ databases">
        <title>Deep-cultivation of Planctomycetes and their phenomic and genomic characterization uncovers novel biology.</title>
        <authorList>
            <person name="Wiegand S."/>
            <person name="Jogler M."/>
            <person name="Boedeker C."/>
            <person name="Pinto D."/>
            <person name="Vollmers J."/>
            <person name="Rivas-Marin E."/>
            <person name="Kohn T."/>
            <person name="Peeters S.H."/>
            <person name="Heuer A."/>
            <person name="Rast P."/>
            <person name="Oberbeckmann S."/>
            <person name="Bunk B."/>
            <person name="Jeske O."/>
            <person name="Meyerdierks A."/>
            <person name="Storesund J.E."/>
            <person name="Kallscheuer N."/>
            <person name="Luecker S."/>
            <person name="Lage O.M."/>
            <person name="Pohl T."/>
            <person name="Merkel B.J."/>
            <person name="Hornburger P."/>
            <person name="Mueller R.-W."/>
            <person name="Bruemmer F."/>
            <person name="Labrenz M."/>
            <person name="Spormann A.M."/>
            <person name="Op den Camp H."/>
            <person name="Overmann J."/>
            <person name="Amann R."/>
            <person name="Jetten M.S.M."/>
            <person name="Mascher T."/>
            <person name="Medema M.H."/>
            <person name="Devos D.P."/>
            <person name="Kaster A.-K."/>
            <person name="Ovreas L."/>
            <person name="Rohde M."/>
            <person name="Galperin M.Y."/>
            <person name="Jogler C."/>
        </authorList>
    </citation>
    <scope>NUCLEOTIDE SEQUENCE [LARGE SCALE GENOMIC DNA]</scope>
    <source>
        <strain evidence="3 4">K23_9</strain>
    </source>
</reference>
<evidence type="ECO:0000256" key="1">
    <source>
        <dbReference type="SAM" id="MobiDB-lite"/>
    </source>
</evidence>
<feature type="transmembrane region" description="Helical" evidence="2">
    <location>
        <begin position="106"/>
        <end position="124"/>
    </location>
</feature>
<feature type="region of interest" description="Disordered" evidence="1">
    <location>
        <begin position="41"/>
        <end position="60"/>
    </location>
</feature>
<sequence length="243" mass="25958">MSIQVTCPNCLKRFQVSDKFAGKKGPCPNCKKQISVPDKSEEVTIHAPDDGAPKDRSGRSVLKPLARKETDVTKKGLFITIGAVLAVFAVAVAFRLTGGEEGTPLWAQIAGLLLLAPPLVWAGYSFLYDQEREPYVGPELRNRVLVCSVLFALIWSVYAFVPAYVLELDHANEIGFGTAGVTLCIMLGLGSLVSIGCFELEIGNGLFHAGLYFIAIILLAVVSGVTLAGVEPVGIGLRPELGL</sequence>
<keyword evidence="2" id="KW-0812">Transmembrane</keyword>
<evidence type="ECO:0000256" key="2">
    <source>
        <dbReference type="SAM" id="Phobius"/>
    </source>
</evidence>
<feature type="compositionally biased region" description="Basic and acidic residues" evidence="1">
    <location>
        <begin position="41"/>
        <end position="58"/>
    </location>
</feature>
<gene>
    <name evidence="3" type="ORF">K239x_29000</name>
</gene>
<dbReference type="OrthoDB" id="284830at2"/>
<feature type="transmembrane region" description="Helical" evidence="2">
    <location>
        <begin position="176"/>
        <end position="198"/>
    </location>
</feature>
<keyword evidence="4" id="KW-1185">Reference proteome</keyword>
<keyword evidence="2" id="KW-0472">Membrane</keyword>